<keyword evidence="1" id="KW-0808">Transferase</keyword>
<evidence type="ECO:0000313" key="2">
    <source>
        <dbReference type="Proteomes" id="UP000019666"/>
    </source>
</evidence>
<reference evidence="1 2" key="1">
    <citation type="submission" date="2013-02" db="EMBL/GenBank/DDBJ databases">
        <authorList>
            <person name="Fiebig A."/>
            <person name="Goeker M."/>
            <person name="Klenk H.-P.P."/>
        </authorList>
    </citation>
    <scope>NUCLEOTIDE SEQUENCE [LARGE SCALE GENOMIC DNA]</scope>
    <source>
        <strain evidence="1 2">DSM 19309</strain>
    </source>
</reference>
<dbReference type="HOGENOM" id="CLU_1387955_0_0_5"/>
<dbReference type="InterPro" id="IPR027417">
    <property type="entry name" value="P-loop_NTPase"/>
</dbReference>
<dbReference type="Proteomes" id="UP000019666">
    <property type="component" value="Unassembled WGS sequence"/>
</dbReference>
<sequence length="182" mass="20139">MAQIVLIGPIAAGKSSVAGLLAERMGRRQIPLDAVRWYYYFRIGFDFAEQKRREREDGPLARYAYWKPFETYAVEGALADFPDSIIDFGAGHSVQDDEALFARVQAALAPVPHVILLLPSPDLEESLGILSERVPPDGREEVAELNRGFLTSPSNARLATTTIHTGRRSPEEVCEDILTLIG</sequence>
<dbReference type="STRING" id="442562.Rumeso_02310"/>
<dbReference type="OrthoDB" id="7210594at2"/>
<gene>
    <name evidence="1" type="ORF">Rumeso_02310</name>
</gene>
<keyword evidence="1" id="KW-0418">Kinase</keyword>
<keyword evidence="2" id="KW-1185">Reference proteome</keyword>
<name>A0A017HP26_9RHOB</name>
<proteinExistence type="predicted"/>
<evidence type="ECO:0000313" key="1">
    <source>
        <dbReference type="EMBL" id="EYD76121.1"/>
    </source>
</evidence>
<accession>A0A017HP26</accession>
<dbReference type="GO" id="GO:0016301">
    <property type="term" value="F:kinase activity"/>
    <property type="evidence" value="ECO:0007669"/>
    <property type="project" value="UniProtKB-KW"/>
</dbReference>
<protein>
    <submittedName>
        <fullName evidence="1">Putative Shikimate kinase</fullName>
    </submittedName>
</protein>
<dbReference type="RefSeq" id="WP_037279015.1">
    <property type="nucleotide sequence ID" value="NZ_KK088559.1"/>
</dbReference>
<dbReference type="Gene3D" id="3.40.50.300">
    <property type="entry name" value="P-loop containing nucleotide triphosphate hydrolases"/>
    <property type="match status" value="1"/>
</dbReference>
<dbReference type="AlphaFoldDB" id="A0A017HP26"/>
<organism evidence="1 2">
    <name type="scientific">Rubellimicrobium mesophilum DSM 19309</name>
    <dbReference type="NCBI Taxonomy" id="442562"/>
    <lineage>
        <taxon>Bacteria</taxon>
        <taxon>Pseudomonadati</taxon>
        <taxon>Pseudomonadota</taxon>
        <taxon>Alphaproteobacteria</taxon>
        <taxon>Rhodobacterales</taxon>
        <taxon>Roseobacteraceae</taxon>
        <taxon>Rubellimicrobium</taxon>
    </lineage>
</organism>
<comment type="caution">
    <text evidence="1">The sequence shown here is derived from an EMBL/GenBank/DDBJ whole genome shotgun (WGS) entry which is preliminary data.</text>
</comment>
<dbReference type="EMBL" id="AOSK01000059">
    <property type="protein sequence ID" value="EYD76121.1"/>
    <property type="molecule type" value="Genomic_DNA"/>
</dbReference>
<dbReference type="SUPFAM" id="SSF52540">
    <property type="entry name" value="P-loop containing nucleoside triphosphate hydrolases"/>
    <property type="match status" value="1"/>
</dbReference>